<evidence type="ECO:0000256" key="7">
    <source>
        <dbReference type="ARBA" id="ARBA00023215"/>
    </source>
</evidence>
<dbReference type="GO" id="GO:0005615">
    <property type="term" value="C:extracellular space"/>
    <property type="evidence" value="ECO:0007669"/>
    <property type="project" value="TreeGrafter"/>
</dbReference>
<reference evidence="12 13" key="1">
    <citation type="journal article" date="2014" name="Nat. Genet.">
        <title>Whole-genome sequence of a flatfish provides insights into ZW sex chromosome evolution and adaptation to a benthic lifestyle.</title>
        <authorList>
            <person name="Chen S."/>
            <person name="Zhang G."/>
            <person name="Shao C."/>
            <person name="Huang Q."/>
            <person name="Liu G."/>
            <person name="Zhang P."/>
            <person name="Song W."/>
            <person name="An N."/>
            <person name="Chalopin D."/>
            <person name="Volff J.N."/>
            <person name="Hong Y."/>
            <person name="Li Q."/>
            <person name="Sha Z."/>
            <person name="Zhou H."/>
            <person name="Xie M."/>
            <person name="Yu Q."/>
            <person name="Liu Y."/>
            <person name="Xiang H."/>
            <person name="Wang N."/>
            <person name="Wu K."/>
            <person name="Yang C."/>
            <person name="Zhou Q."/>
            <person name="Liao X."/>
            <person name="Yang L."/>
            <person name="Hu Q."/>
            <person name="Zhang J."/>
            <person name="Meng L."/>
            <person name="Jin L."/>
            <person name="Tian Y."/>
            <person name="Lian J."/>
            <person name="Yang J."/>
            <person name="Miao G."/>
            <person name="Liu S."/>
            <person name="Liang Z."/>
            <person name="Yan F."/>
            <person name="Li Y."/>
            <person name="Sun B."/>
            <person name="Zhang H."/>
            <person name="Zhang J."/>
            <person name="Zhu Y."/>
            <person name="Du M."/>
            <person name="Zhao Y."/>
            <person name="Schartl M."/>
            <person name="Tang Q."/>
            <person name="Wang J."/>
        </authorList>
    </citation>
    <scope>NUCLEOTIDE SEQUENCE</scope>
</reference>
<evidence type="ECO:0000256" key="8">
    <source>
        <dbReference type="PIRSR" id="PIRSR601820-1"/>
    </source>
</evidence>
<keyword evidence="13" id="KW-1185">Reference proteome</keyword>
<evidence type="ECO:0000256" key="4">
    <source>
        <dbReference type="ARBA" id="ARBA00022608"/>
    </source>
</evidence>
<keyword evidence="6 9" id="KW-1015">Disulfide bond</keyword>
<evidence type="ECO:0000313" key="13">
    <source>
        <dbReference type="Proteomes" id="UP000265120"/>
    </source>
</evidence>
<feature type="disulfide bond" evidence="9">
    <location>
        <begin position="164"/>
        <end position="182"/>
    </location>
</feature>
<feature type="disulfide bond" evidence="9">
    <location>
        <begin position="146"/>
        <end position="190"/>
    </location>
</feature>
<dbReference type="InterPro" id="IPR027465">
    <property type="entry name" value="TIMP_C"/>
</dbReference>
<dbReference type="AlphaFoldDB" id="A0A3P8VQW2"/>
<evidence type="ECO:0000256" key="5">
    <source>
        <dbReference type="ARBA" id="ARBA00022690"/>
    </source>
</evidence>
<feature type="domain" description="NTR" evidence="11">
    <location>
        <begin position="27"/>
        <end position="144"/>
    </location>
</feature>
<feature type="disulfide bond" evidence="9">
    <location>
        <begin position="151"/>
        <end position="156"/>
    </location>
</feature>
<evidence type="ECO:0000256" key="2">
    <source>
        <dbReference type="ARBA" id="ARBA00011027"/>
    </source>
</evidence>
<dbReference type="GO" id="GO:0031012">
    <property type="term" value="C:extracellular matrix"/>
    <property type="evidence" value="ECO:0007669"/>
    <property type="project" value="TreeGrafter"/>
</dbReference>
<feature type="chain" id="PRO_5044597006" evidence="10">
    <location>
        <begin position="27"/>
        <end position="199"/>
    </location>
</feature>
<dbReference type="SUPFAM" id="SSF50242">
    <property type="entry name" value="TIMP-like"/>
    <property type="match status" value="1"/>
</dbReference>
<feature type="disulfide bond" evidence="9">
    <location>
        <begin position="29"/>
        <end position="119"/>
    </location>
</feature>
<protein>
    <submittedName>
        <fullName evidence="12">TIMP metallopeptidase inhibitor 2b</fullName>
    </submittedName>
</protein>
<feature type="disulfide bond" evidence="9">
    <location>
        <begin position="39"/>
        <end position="144"/>
    </location>
</feature>
<evidence type="ECO:0000313" key="12">
    <source>
        <dbReference type="Ensembl" id="ENSCSEP00000016752.1"/>
    </source>
</evidence>
<dbReference type="Pfam" id="PF00965">
    <property type="entry name" value="TIMP"/>
    <property type="match status" value="1"/>
</dbReference>
<dbReference type="Proteomes" id="UP000265120">
    <property type="component" value="Chromosome 17"/>
</dbReference>
<evidence type="ECO:0000256" key="9">
    <source>
        <dbReference type="PIRSR" id="PIRSR601820-3"/>
    </source>
</evidence>
<reference evidence="12" key="2">
    <citation type="submission" date="2025-05" db="UniProtKB">
        <authorList>
            <consortium name="Ensembl"/>
        </authorList>
    </citation>
    <scope>IDENTIFICATION</scope>
</reference>
<dbReference type="GO" id="GO:0051045">
    <property type="term" value="P:negative regulation of membrane protein ectodomain proteolysis"/>
    <property type="evidence" value="ECO:0007669"/>
    <property type="project" value="TreeGrafter"/>
</dbReference>
<evidence type="ECO:0000256" key="1">
    <source>
        <dbReference type="ARBA" id="ARBA00004613"/>
    </source>
</evidence>
<accession>A0A3P8VQW2</accession>
<comment type="subcellular location">
    <subcellularLocation>
        <location evidence="1">Secreted</location>
    </subcellularLocation>
</comment>
<evidence type="ECO:0000256" key="3">
    <source>
        <dbReference type="ARBA" id="ARBA00022525"/>
    </source>
</evidence>
<dbReference type="PANTHER" id="PTHR11844:SF25">
    <property type="entry name" value="NTR DOMAIN-CONTAINING PROTEIN"/>
    <property type="match status" value="1"/>
</dbReference>
<keyword evidence="5" id="KW-0646">Protease inhibitor</keyword>
<feature type="disulfide bond" evidence="9">
    <location>
        <begin position="27"/>
        <end position="93"/>
    </location>
</feature>
<dbReference type="GO" id="GO:0008191">
    <property type="term" value="F:metalloendopeptidase inhibitor activity"/>
    <property type="evidence" value="ECO:0007669"/>
    <property type="project" value="InterPro"/>
</dbReference>
<dbReference type="PANTHER" id="PTHR11844">
    <property type="entry name" value="METALLOPROTEASE INHIBITOR"/>
    <property type="match status" value="1"/>
</dbReference>
<keyword evidence="7" id="KW-0481">Metalloenzyme inhibitor</keyword>
<dbReference type="InterPro" id="IPR008993">
    <property type="entry name" value="TIMP-like_OB-fold"/>
</dbReference>
<feature type="binding site" evidence="8">
    <location>
        <position position="27"/>
    </location>
    <ligand>
        <name>Zn(2+)</name>
        <dbReference type="ChEBI" id="CHEBI:29105"/>
        <note>ligand shared with metalloproteinase partner</note>
    </ligand>
</feature>
<sequence>MTRALNIILLTLAVLLLGGLEETAEACRCSQVHPQRQFCNSDVVIKAKVVGEETVYDGTFPVSIKYIIKKPKIFRGECQEVDAVFTPYSSATCGVRLQTGTDYLLSGYMDSDGMHISLCGFNVPWNSLTDTQKLGVTQHYEKGCECTIQTCFTLPCESSDPQMCVWTDMVFGVQQQADHSSCIKRDDDTCAWYTSPQQT</sequence>
<dbReference type="SMART" id="SM00206">
    <property type="entry name" value="NTR"/>
    <property type="match status" value="1"/>
</dbReference>
<dbReference type="OMA" id="DGAGCKW"/>
<feature type="signal peptide" evidence="10">
    <location>
        <begin position="1"/>
        <end position="26"/>
    </location>
</feature>
<dbReference type="GeneTree" id="ENSGT00940000158348"/>
<keyword evidence="10" id="KW-0732">Signal</keyword>
<dbReference type="Ensembl" id="ENSCSET00000016974.1">
    <property type="protein sequence ID" value="ENSCSEP00000016761.1"/>
    <property type="gene ID" value="ENSCSEG00000010774.1"/>
</dbReference>
<evidence type="ECO:0000256" key="6">
    <source>
        <dbReference type="ARBA" id="ARBA00023157"/>
    </source>
</evidence>
<keyword evidence="3" id="KW-0964">Secreted</keyword>
<dbReference type="PROSITE" id="PS50189">
    <property type="entry name" value="NTR"/>
    <property type="match status" value="1"/>
</dbReference>
<proteinExistence type="inferred from homology"/>
<organism evidence="12 13">
    <name type="scientific">Cynoglossus semilaevis</name>
    <name type="common">Tongue sole</name>
    <dbReference type="NCBI Taxonomy" id="244447"/>
    <lineage>
        <taxon>Eukaryota</taxon>
        <taxon>Metazoa</taxon>
        <taxon>Chordata</taxon>
        <taxon>Craniata</taxon>
        <taxon>Vertebrata</taxon>
        <taxon>Euteleostomi</taxon>
        <taxon>Actinopterygii</taxon>
        <taxon>Neopterygii</taxon>
        <taxon>Teleostei</taxon>
        <taxon>Neoteleostei</taxon>
        <taxon>Acanthomorphata</taxon>
        <taxon>Carangaria</taxon>
        <taxon>Pleuronectiformes</taxon>
        <taxon>Pleuronectoidei</taxon>
        <taxon>Cynoglossidae</taxon>
        <taxon>Cynoglossinae</taxon>
        <taxon>Cynoglossus</taxon>
    </lineage>
</organism>
<keyword evidence="8" id="KW-0862">Zinc</keyword>
<dbReference type="InterPro" id="IPR001820">
    <property type="entry name" value="TIMP"/>
</dbReference>
<name>A0A3P8VQW2_CYNSE</name>
<dbReference type="GO" id="GO:0046872">
    <property type="term" value="F:metal ion binding"/>
    <property type="evidence" value="ECO:0007669"/>
    <property type="project" value="UniProtKB-KW"/>
</dbReference>
<dbReference type="Gene3D" id="3.90.370.10">
    <property type="entry name" value="Tissue inhibitor of metalloproteinase-1. Chain B, domain 1"/>
    <property type="match status" value="1"/>
</dbReference>
<keyword evidence="8" id="KW-0479">Metal-binding</keyword>
<dbReference type="Gene3D" id="2.40.50.120">
    <property type="match status" value="1"/>
</dbReference>
<keyword evidence="4" id="KW-0483">Metalloprotease inhibitor</keyword>
<dbReference type="GO" id="GO:0002020">
    <property type="term" value="F:protease binding"/>
    <property type="evidence" value="ECO:0007669"/>
    <property type="project" value="TreeGrafter"/>
</dbReference>
<comment type="similarity">
    <text evidence="2">Belongs to the protease inhibitor I35 (TIMP) family.</text>
</comment>
<evidence type="ECO:0000256" key="10">
    <source>
        <dbReference type="SAM" id="SignalP"/>
    </source>
</evidence>
<dbReference type="Ensembl" id="ENSCSET00000016965.1">
    <property type="protein sequence ID" value="ENSCSEP00000016752.1"/>
    <property type="gene ID" value="ENSCSEG00000010774.1"/>
</dbReference>
<evidence type="ECO:0000259" key="11">
    <source>
        <dbReference type="PROSITE" id="PS50189"/>
    </source>
</evidence>
<dbReference type="InterPro" id="IPR001134">
    <property type="entry name" value="Netrin_domain"/>
</dbReference>